<protein>
    <submittedName>
        <fullName evidence="1">Uncharacterized protein</fullName>
    </submittedName>
</protein>
<gene>
    <name evidence="1" type="ORF">FNW02_36830</name>
</gene>
<evidence type="ECO:0000313" key="1">
    <source>
        <dbReference type="EMBL" id="MBD6621129.1"/>
    </source>
</evidence>
<evidence type="ECO:0000313" key="2">
    <source>
        <dbReference type="Proteomes" id="UP001165986"/>
    </source>
</evidence>
<dbReference type="AlphaFoldDB" id="A0AA41BAD2"/>
<sequence>MREHVQIIILAIAASTAKFSGAELETDEAALLAFDEGRPQQVTLSDLEACRQTITPSKLCFIFVVS</sequence>
<accession>A0AA41BAD2</accession>
<comment type="caution">
    <text evidence="1">The sequence shown here is derived from an EMBL/GenBank/DDBJ whole genome shotgun (WGS) entry which is preliminary data.</text>
</comment>
<name>A0AA41BAD2_9NOST</name>
<dbReference type="Gene3D" id="1.10.8.60">
    <property type="match status" value="1"/>
</dbReference>
<reference evidence="1" key="1">
    <citation type="submission" date="2019-07" db="EMBL/GenBank/DDBJ databases">
        <title>Toxilogical consequences of a new and cryptic species of cyanobacteria (Komarekiella delphini-convector) recovered from the epidermis of a bottlenose dolphin and 1500 ft. in the air.</title>
        <authorList>
            <person name="Brown A.O."/>
            <person name="Dvorak P."/>
            <person name="Villanueva C.D."/>
            <person name="Foss A.J."/>
            <person name="Garvey A.D."/>
            <person name="Gibson Q.A."/>
            <person name="Johansen J.R."/>
            <person name="Casamatta D.A."/>
        </authorList>
    </citation>
    <scope>NUCLEOTIDE SEQUENCE</scope>
    <source>
        <strain evidence="1">SJRDD-AB1</strain>
    </source>
</reference>
<dbReference type="EMBL" id="VJXY01000118">
    <property type="protein sequence ID" value="MBD6621129.1"/>
    <property type="molecule type" value="Genomic_DNA"/>
</dbReference>
<dbReference type="Proteomes" id="UP001165986">
    <property type="component" value="Unassembled WGS sequence"/>
</dbReference>
<keyword evidence="2" id="KW-1185">Reference proteome</keyword>
<organism evidence="1 2">
    <name type="scientific">Komarekiella delphini-convector SJRDD-AB1</name>
    <dbReference type="NCBI Taxonomy" id="2593771"/>
    <lineage>
        <taxon>Bacteria</taxon>
        <taxon>Bacillati</taxon>
        <taxon>Cyanobacteriota</taxon>
        <taxon>Cyanophyceae</taxon>
        <taxon>Nostocales</taxon>
        <taxon>Nostocaceae</taxon>
        <taxon>Komarekiella</taxon>
        <taxon>Komarekiella delphini-convector</taxon>
    </lineage>
</organism>
<dbReference type="RefSeq" id="WP_191762455.1">
    <property type="nucleotide sequence ID" value="NZ_VJXY01000118.1"/>
</dbReference>
<proteinExistence type="predicted"/>